<name>A0A9W4UQW1_9PLEO</name>
<dbReference type="SUPFAM" id="SSF53335">
    <property type="entry name" value="S-adenosyl-L-methionine-dependent methyltransferases"/>
    <property type="match status" value="1"/>
</dbReference>
<protein>
    <submittedName>
        <fullName evidence="1">Uncharacterized protein</fullName>
    </submittedName>
</protein>
<gene>
    <name evidence="1" type="ORF">PDIGIT_LOCUS12284</name>
</gene>
<evidence type="ECO:0000313" key="2">
    <source>
        <dbReference type="Proteomes" id="UP001152607"/>
    </source>
</evidence>
<accession>A0A9W4UQW1</accession>
<sequence>MDTSKIQKLWGLSNMRKDAKHKTNNHHSQYLEMRPDLDESSGLIPREELRIVEQTIKLHESVENAAAIVRLEEIVAFIKLQESNIKATQEKPEKSEWDDEKQQVHFWDGYWDGCTYTAMDELTLHDIGRDFLGWTSMYDGEPIAIDEMNEWLDETIATIQSLPNGPESRVFEVGTGSGMILFNLISGIRSYVGLEMSPTAVDFVKKTAQSMPRFSEKIHMFQGSAADIRSLELPIAPDLVVINSVAQYFPSQEYLIDVIEAILQIPTVETIYFGDIRSYALHQEFLVSKILNGPDEVTSKADLSMRINELLDKELELLIDPAFFNSLSERFPGRIFQVEIHPKRLKAVNELSCFRYAAVVFMKNRGHKYESKIAEDAWIDFTHREMDRESLLRLLQQSGGTVAVSNIKNSKTIFQSLLVDRLREQTEKPEDHGFDHWLATVRKDAEALPSLSTIDLLEIAEKAGHQVEISSARERSQRGGMDAIFHKSKTCGGGEKVKFHFPNDHGKVERSKLAMEPLLLQSRQAIREQIDEHLQSELPVHLLPSSIRIVDEMPTKDDGEVDYDLLSTI</sequence>
<organism evidence="1 2">
    <name type="scientific">Periconia digitata</name>
    <dbReference type="NCBI Taxonomy" id="1303443"/>
    <lineage>
        <taxon>Eukaryota</taxon>
        <taxon>Fungi</taxon>
        <taxon>Dikarya</taxon>
        <taxon>Ascomycota</taxon>
        <taxon>Pezizomycotina</taxon>
        <taxon>Dothideomycetes</taxon>
        <taxon>Pleosporomycetidae</taxon>
        <taxon>Pleosporales</taxon>
        <taxon>Massarineae</taxon>
        <taxon>Periconiaceae</taxon>
        <taxon>Periconia</taxon>
    </lineage>
</organism>
<dbReference type="OrthoDB" id="416786at2759"/>
<dbReference type="Proteomes" id="UP001152607">
    <property type="component" value="Unassembled WGS sequence"/>
</dbReference>
<reference evidence="1" key="1">
    <citation type="submission" date="2023-01" db="EMBL/GenBank/DDBJ databases">
        <authorList>
            <person name="Van Ghelder C."/>
            <person name="Rancurel C."/>
        </authorList>
    </citation>
    <scope>NUCLEOTIDE SEQUENCE</scope>
    <source>
        <strain evidence="1">CNCM I-4278</strain>
    </source>
</reference>
<dbReference type="Gene3D" id="3.40.50.150">
    <property type="entry name" value="Vaccinia Virus protein VP39"/>
    <property type="match status" value="1"/>
</dbReference>
<dbReference type="CDD" id="cd02440">
    <property type="entry name" value="AdoMet_MTases"/>
    <property type="match status" value="1"/>
</dbReference>
<dbReference type="AlphaFoldDB" id="A0A9W4UQW1"/>
<comment type="caution">
    <text evidence="1">The sequence shown here is derived from an EMBL/GenBank/DDBJ whole genome shotgun (WGS) entry which is preliminary data.</text>
</comment>
<dbReference type="InterPro" id="IPR029063">
    <property type="entry name" value="SAM-dependent_MTases_sf"/>
</dbReference>
<dbReference type="EMBL" id="CAOQHR010000009">
    <property type="protein sequence ID" value="CAI6339137.1"/>
    <property type="molecule type" value="Genomic_DNA"/>
</dbReference>
<proteinExistence type="predicted"/>
<evidence type="ECO:0000313" key="1">
    <source>
        <dbReference type="EMBL" id="CAI6339137.1"/>
    </source>
</evidence>
<keyword evidence="2" id="KW-1185">Reference proteome</keyword>